<keyword evidence="3" id="KW-0378">Hydrolase</keyword>
<evidence type="ECO:0000313" key="3">
    <source>
        <dbReference type="EMBL" id="MBB3925757.1"/>
    </source>
</evidence>
<dbReference type="Proteomes" id="UP000571950">
    <property type="component" value="Unassembled WGS sequence"/>
</dbReference>
<keyword evidence="4" id="KW-1185">Reference proteome</keyword>
<evidence type="ECO:0000256" key="1">
    <source>
        <dbReference type="ARBA" id="ARBA00023239"/>
    </source>
</evidence>
<organism evidence="3 4">
    <name type="scientific">Sphingobium jiangsuense</name>
    <dbReference type="NCBI Taxonomy" id="870476"/>
    <lineage>
        <taxon>Bacteria</taxon>
        <taxon>Pseudomonadati</taxon>
        <taxon>Pseudomonadota</taxon>
        <taxon>Alphaproteobacteria</taxon>
        <taxon>Sphingomonadales</taxon>
        <taxon>Sphingomonadaceae</taxon>
        <taxon>Sphingobium</taxon>
    </lineage>
</organism>
<sequence>MDIAASKARDAFDAASVHASSAAGDEVKPLGYLPISADSHITEPPNTYIDYIDPKYRAIAPRVERNEKGGDVFVVDRMDMKIPLAGTAAAGIDPKEITLDGATFEELHRGGWDGEARIADQERDGVAGEIIYPTVGMLLCNHRDPDYKAACFTAYNRWLQEFQSAAPGRLYGIGQTAVRSVGETVEDLRRIREMGFHGVMMPCEPATEFDYDDPRFDPVWQAAVELKLPLSFHILTSGRDAGAGVGHVAGQRGKSKANMFQGLIRANQDVISLFIWERIFERFPDLKLVCVEADAGWAPHFMYRMDHFYNRHRFWAKIGEMKKMPSQYFRDNVYLTFQDDFIAFLTADLMGEKQLMWANDFPHSDSTWPWSRQMLARQTGNLTDAQRKRILRDNVVELYNLPVTEGAA</sequence>
<dbReference type="EMBL" id="JACIDT010000004">
    <property type="protein sequence ID" value="MBB3925757.1"/>
    <property type="molecule type" value="Genomic_DNA"/>
</dbReference>
<dbReference type="InterPro" id="IPR032466">
    <property type="entry name" value="Metal_Hydrolase"/>
</dbReference>
<reference evidence="3 4" key="1">
    <citation type="submission" date="2020-08" db="EMBL/GenBank/DDBJ databases">
        <title>Genomic Encyclopedia of Type Strains, Phase IV (KMG-IV): sequencing the most valuable type-strain genomes for metagenomic binning, comparative biology and taxonomic classification.</title>
        <authorList>
            <person name="Goeker M."/>
        </authorList>
    </citation>
    <scope>NUCLEOTIDE SEQUENCE [LARGE SCALE GENOMIC DNA]</scope>
    <source>
        <strain evidence="3 4">DSM 26189</strain>
    </source>
</reference>
<dbReference type="Gene3D" id="3.20.20.140">
    <property type="entry name" value="Metal-dependent hydrolases"/>
    <property type="match status" value="1"/>
</dbReference>
<dbReference type="GO" id="GO:0005737">
    <property type="term" value="C:cytoplasm"/>
    <property type="evidence" value="ECO:0007669"/>
    <property type="project" value="TreeGrafter"/>
</dbReference>
<proteinExistence type="predicted"/>
<accession>A0A7W6BIU5</accession>
<dbReference type="GO" id="GO:0016787">
    <property type="term" value="F:hydrolase activity"/>
    <property type="evidence" value="ECO:0007669"/>
    <property type="project" value="UniProtKB-KW"/>
</dbReference>
<keyword evidence="1" id="KW-0456">Lyase</keyword>
<protein>
    <submittedName>
        <fullName evidence="3">Putative TIM-barrel fold metal-dependent hydrolase</fullName>
    </submittedName>
</protein>
<dbReference type="GO" id="GO:0016831">
    <property type="term" value="F:carboxy-lyase activity"/>
    <property type="evidence" value="ECO:0007669"/>
    <property type="project" value="InterPro"/>
</dbReference>
<dbReference type="PANTHER" id="PTHR21240">
    <property type="entry name" value="2-AMINO-3-CARBOXYLMUCONATE-6-SEMIALDEHYDE DECARBOXYLASE"/>
    <property type="match status" value="1"/>
</dbReference>
<evidence type="ECO:0000259" key="2">
    <source>
        <dbReference type="Pfam" id="PF04909"/>
    </source>
</evidence>
<dbReference type="PANTHER" id="PTHR21240:SF28">
    <property type="entry name" value="ISO-OROTATE DECARBOXYLASE (EUROFUNG)"/>
    <property type="match status" value="1"/>
</dbReference>
<gene>
    <name evidence="3" type="ORF">GGR43_001472</name>
</gene>
<dbReference type="SUPFAM" id="SSF51556">
    <property type="entry name" value="Metallo-dependent hydrolases"/>
    <property type="match status" value="1"/>
</dbReference>
<comment type="caution">
    <text evidence="3">The sequence shown here is derived from an EMBL/GenBank/DDBJ whole genome shotgun (WGS) entry which is preliminary data.</text>
</comment>
<name>A0A7W6BIU5_9SPHN</name>
<dbReference type="InterPro" id="IPR032465">
    <property type="entry name" value="ACMSD"/>
</dbReference>
<dbReference type="AlphaFoldDB" id="A0A7W6BIU5"/>
<dbReference type="Pfam" id="PF04909">
    <property type="entry name" value="Amidohydro_2"/>
    <property type="match status" value="1"/>
</dbReference>
<evidence type="ECO:0000313" key="4">
    <source>
        <dbReference type="Proteomes" id="UP000571950"/>
    </source>
</evidence>
<dbReference type="GO" id="GO:0019748">
    <property type="term" value="P:secondary metabolic process"/>
    <property type="evidence" value="ECO:0007669"/>
    <property type="project" value="TreeGrafter"/>
</dbReference>
<dbReference type="InterPro" id="IPR006680">
    <property type="entry name" value="Amidohydro-rel"/>
</dbReference>
<dbReference type="RefSeq" id="WP_188071312.1">
    <property type="nucleotide sequence ID" value="NZ_BSPS01000020.1"/>
</dbReference>
<feature type="domain" description="Amidohydrolase-related" evidence="2">
    <location>
        <begin position="149"/>
        <end position="401"/>
    </location>
</feature>